<name>A0A9D1LRV5_9FIRM</name>
<protein>
    <submittedName>
        <fullName evidence="4">DUF1638 domain-containing protein</fullName>
    </submittedName>
</protein>
<keyword evidence="2" id="KW-0732">Signal</keyword>
<proteinExistence type="predicted"/>
<dbReference type="EMBL" id="DVNK01000038">
    <property type="protein sequence ID" value="HIU46800.1"/>
    <property type="molecule type" value="Genomic_DNA"/>
</dbReference>
<evidence type="ECO:0000313" key="5">
    <source>
        <dbReference type="Proteomes" id="UP000824123"/>
    </source>
</evidence>
<evidence type="ECO:0000259" key="3">
    <source>
        <dbReference type="Pfam" id="PF07796"/>
    </source>
</evidence>
<sequence>MRIHIVACRILARELSALAATSPNMVDITWLARGLHNTPTKLRDRIVETLDDIYAQIDRNELEFRPDYIVLGYGLCSNGVVGVECRDIPIVVPRTDDCIALFLGSQQRYMKEFAESGGAYWLNSGWLEHSARLFDEEDFRRRRWLEYAEKYGEENADYLIEVESSWMNNYSTLGFIHSSVYESPEYLHHTVREAEKHNWQLREVNDDLRMLRMMVNGDWNENEFLILKPGERIAADYAGAKLKAEPAPQPPQPVSAARPSNEPVSVAFPYGDAKGGVSK</sequence>
<evidence type="ECO:0000313" key="4">
    <source>
        <dbReference type="EMBL" id="HIU46800.1"/>
    </source>
</evidence>
<dbReference type="AlphaFoldDB" id="A0A9D1LRV5"/>
<comment type="caution">
    <text evidence="4">The sequence shown here is derived from an EMBL/GenBank/DDBJ whole genome shotgun (WGS) entry which is preliminary data.</text>
</comment>
<evidence type="ECO:0000256" key="1">
    <source>
        <dbReference type="SAM" id="MobiDB-lite"/>
    </source>
</evidence>
<feature type="signal peptide" evidence="2">
    <location>
        <begin position="1"/>
        <end position="19"/>
    </location>
</feature>
<organism evidence="4 5">
    <name type="scientific">Candidatus Fimadaptatus faecigallinarum</name>
    <dbReference type="NCBI Taxonomy" id="2840814"/>
    <lineage>
        <taxon>Bacteria</taxon>
        <taxon>Bacillati</taxon>
        <taxon>Bacillota</taxon>
        <taxon>Clostridia</taxon>
        <taxon>Eubacteriales</taxon>
        <taxon>Candidatus Fimadaptatus</taxon>
    </lineage>
</organism>
<reference evidence="4" key="2">
    <citation type="journal article" date="2021" name="PeerJ">
        <title>Extensive microbial diversity within the chicken gut microbiome revealed by metagenomics and culture.</title>
        <authorList>
            <person name="Gilroy R."/>
            <person name="Ravi A."/>
            <person name="Getino M."/>
            <person name="Pursley I."/>
            <person name="Horton D.L."/>
            <person name="Alikhan N.F."/>
            <person name="Baker D."/>
            <person name="Gharbi K."/>
            <person name="Hall N."/>
            <person name="Watson M."/>
            <person name="Adriaenssens E.M."/>
            <person name="Foster-Nyarko E."/>
            <person name="Jarju S."/>
            <person name="Secka A."/>
            <person name="Antonio M."/>
            <person name="Oren A."/>
            <person name="Chaudhuri R.R."/>
            <person name="La Ragione R."/>
            <person name="Hildebrand F."/>
            <person name="Pallen M.J."/>
        </authorList>
    </citation>
    <scope>NUCLEOTIDE SEQUENCE</scope>
    <source>
        <strain evidence="4">ChiSxjej2B14-8506</strain>
    </source>
</reference>
<feature type="chain" id="PRO_5039116433" evidence="2">
    <location>
        <begin position="20"/>
        <end position="279"/>
    </location>
</feature>
<dbReference type="InterPro" id="IPR012437">
    <property type="entry name" value="DUF1638"/>
</dbReference>
<dbReference type="Pfam" id="PF07796">
    <property type="entry name" value="DUF1638"/>
    <property type="match status" value="1"/>
</dbReference>
<evidence type="ECO:0000256" key="2">
    <source>
        <dbReference type="SAM" id="SignalP"/>
    </source>
</evidence>
<feature type="domain" description="DUF1638" evidence="3">
    <location>
        <begin position="30"/>
        <end position="214"/>
    </location>
</feature>
<reference evidence="4" key="1">
    <citation type="submission" date="2020-10" db="EMBL/GenBank/DDBJ databases">
        <authorList>
            <person name="Gilroy R."/>
        </authorList>
    </citation>
    <scope>NUCLEOTIDE SEQUENCE</scope>
    <source>
        <strain evidence="4">ChiSxjej2B14-8506</strain>
    </source>
</reference>
<gene>
    <name evidence="4" type="ORF">IAC59_06040</name>
</gene>
<feature type="region of interest" description="Disordered" evidence="1">
    <location>
        <begin position="243"/>
        <end position="279"/>
    </location>
</feature>
<dbReference type="Proteomes" id="UP000824123">
    <property type="component" value="Unassembled WGS sequence"/>
</dbReference>
<accession>A0A9D1LRV5</accession>